<keyword evidence="2" id="KW-1185">Reference proteome</keyword>
<name>A0ABW7PB81_9ACTN</name>
<evidence type="ECO:0000313" key="1">
    <source>
        <dbReference type="EMBL" id="MFH7595250.1"/>
    </source>
</evidence>
<dbReference type="Pfam" id="PF21813">
    <property type="entry name" value="DUF6882"/>
    <property type="match status" value="1"/>
</dbReference>
<dbReference type="RefSeq" id="WP_395509132.1">
    <property type="nucleotide sequence ID" value="NZ_JBBDHD010000016.1"/>
</dbReference>
<comment type="caution">
    <text evidence="1">The sequence shown here is derived from an EMBL/GenBank/DDBJ whole genome shotgun (WGS) entry which is preliminary data.</text>
</comment>
<accession>A0ABW7PB81</accession>
<sequence length="230" mass="24216">MITAFSDAFLDAAEYHAAWGAQQLELIGQAVPGGPWTADLDECRYESGGRTLRVGLLGSYDTAEQTWLWGWANPGLRGSAVIAAGERIAEFGRRHGVAELAQEGVDLAGFADPRHAAEALAFLGAAVLGAPGYLGQEAGPGSRVYFVPQDPQLRPAGFDPVAMPRHLLTGAQLFARSPRRVVQGWFALHGVPVREEADRTTAQLPGGGTAVVSFDELGRISGVDVGPVSA</sequence>
<dbReference type="InterPro" id="IPR049249">
    <property type="entry name" value="DUF6882"/>
</dbReference>
<dbReference type="Proteomes" id="UP001610631">
    <property type="component" value="Unassembled WGS sequence"/>
</dbReference>
<proteinExistence type="predicted"/>
<gene>
    <name evidence="1" type="ORF">WDV06_09105</name>
</gene>
<reference evidence="1 2" key="1">
    <citation type="submission" date="2024-03" db="EMBL/GenBank/DDBJ databases">
        <title>Whole genome sequencing of Streptomyces racemochromogenes, to identify antimicrobial biosynthetic gene clusters.</title>
        <authorList>
            <person name="Suryawanshi P."/>
            <person name="Krishnaraj P.U."/>
            <person name="Arun Y.P."/>
            <person name="Suryawanshi M.P."/>
            <person name="Rakshit O."/>
        </authorList>
    </citation>
    <scope>NUCLEOTIDE SEQUENCE [LARGE SCALE GENOMIC DNA]</scope>
    <source>
        <strain evidence="1 2">AUDT626</strain>
    </source>
</reference>
<protein>
    <submittedName>
        <fullName evidence="1">DUF6882 domain-containing protein</fullName>
    </submittedName>
</protein>
<organism evidence="1 2">
    <name type="scientific">Streptomyces racemochromogenes</name>
    <dbReference type="NCBI Taxonomy" id="67353"/>
    <lineage>
        <taxon>Bacteria</taxon>
        <taxon>Bacillati</taxon>
        <taxon>Actinomycetota</taxon>
        <taxon>Actinomycetes</taxon>
        <taxon>Kitasatosporales</taxon>
        <taxon>Streptomycetaceae</taxon>
        <taxon>Streptomyces</taxon>
    </lineage>
</organism>
<evidence type="ECO:0000313" key="2">
    <source>
        <dbReference type="Proteomes" id="UP001610631"/>
    </source>
</evidence>
<dbReference type="EMBL" id="JBBDHD010000016">
    <property type="protein sequence ID" value="MFH7595250.1"/>
    <property type="molecule type" value="Genomic_DNA"/>
</dbReference>